<dbReference type="EMBL" id="JAFEKC020000024">
    <property type="protein sequence ID" value="KAK0507306.1"/>
    <property type="molecule type" value="Genomic_DNA"/>
</dbReference>
<dbReference type="Proteomes" id="UP001166286">
    <property type="component" value="Unassembled WGS sequence"/>
</dbReference>
<feature type="compositionally biased region" description="Polar residues" evidence="1">
    <location>
        <begin position="108"/>
        <end position="124"/>
    </location>
</feature>
<keyword evidence="3" id="KW-1185">Reference proteome</keyword>
<protein>
    <submittedName>
        <fullName evidence="2">Uncharacterized protein</fullName>
    </submittedName>
</protein>
<feature type="region of interest" description="Disordered" evidence="1">
    <location>
        <begin position="1"/>
        <end position="129"/>
    </location>
</feature>
<proteinExistence type="predicted"/>
<sequence>MGHQTASSSLKKPSPTTSSKSFSSSSSKHSIPATTASSSSGYLPAVANSNVPYESPYAQNKDRKPASRSISEQTLLSAPTPIRASTSAYSSSSSGGSLYTSSPAPPQYRQTTPGTMSNSRTMSSNDKEQLIRSLRTHRINTLSELRRIEKLFASNHASDVTEAMTSAWAHYVNSNNLLSELRGMTKNYPFSSECLDEAKWQVIGDPASVRSWNYCWLILSKIKSEGLIKKHAQLLAVKPAMWGGRNPSSASVDKLAAACQTEWTRALDQMLRQWATPPIRQDVKLEDLEL</sequence>
<evidence type="ECO:0000313" key="2">
    <source>
        <dbReference type="EMBL" id="KAK0507306.1"/>
    </source>
</evidence>
<feature type="compositionally biased region" description="Polar residues" evidence="1">
    <location>
        <begin position="36"/>
        <end position="52"/>
    </location>
</feature>
<reference evidence="2" key="1">
    <citation type="submission" date="2023-03" db="EMBL/GenBank/DDBJ databases">
        <title>Complete genome of Cladonia borealis.</title>
        <authorList>
            <person name="Park H."/>
        </authorList>
    </citation>
    <scope>NUCLEOTIDE SEQUENCE</scope>
    <source>
        <strain evidence="2">ANT050790</strain>
    </source>
</reference>
<organism evidence="2 3">
    <name type="scientific">Cladonia borealis</name>
    <dbReference type="NCBI Taxonomy" id="184061"/>
    <lineage>
        <taxon>Eukaryota</taxon>
        <taxon>Fungi</taxon>
        <taxon>Dikarya</taxon>
        <taxon>Ascomycota</taxon>
        <taxon>Pezizomycotina</taxon>
        <taxon>Lecanoromycetes</taxon>
        <taxon>OSLEUM clade</taxon>
        <taxon>Lecanoromycetidae</taxon>
        <taxon>Lecanorales</taxon>
        <taxon>Lecanorineae</taxon>
        <taxon>Cladoniaceae</taxon>
        <taxon>Cladonia</taxon>
    </lineage>
</organism>
<evidence type="ECO:0000313" key="3">
    <source>
        <dbReference type="Proteomes" id="UP001166286"/>
    </source>
</evidence>
<dbReference type="AlphaFoldDB" id="A0AA39QSY0"/>
<accession>A0AA39QSY0</accession>
<feature type="compositionally biased region" description="Low complexity" evidence="1">
    <location>
        <begin position="84"/>
        <end position="102"/>
    </location>
</feature>
<feature type="compositionally biased region" description="Polar residues" evidence="1">
    <location>
        <begin position="68"/>
        <end position="77"/>
    </location>
</feature>
<comment type="caution">
    <text evidence="2">The sequence shown here is derived from an EMBL/GenBank/DDBJ whole genome shotgun (WGS) entry which is preliminary data.</text>
</comment>
<feature type="compositionally biased region" description="Low complexity" evidence="1">
    <location>
        <begin position="7"/>
        <end position="35"/>
    </location>
</feature>
<name>A0AA39QSY0_9LECA</name>
<gene>
    <name evidence="2" type="ORF">JMJ35_010344</name>
</gene>
<evidence type="ECO:0000256" key="1">
    <source>
        <dbReference type="SAM" id="MobiDB-lite"/>
    </source>
</evidence>